<dbReference type="Proteomes" id="UP000187891">
    <property type="component" value="Unassembled WGS sequence"/>
</dbReference>
<dbReference type="CDD" id="cd06261">
    <property type="entry name" value="TM_PBP2"/>
    <property type="match status" value="1"/>
</dbReference>
<reference evidence="15" key="1">
    <citation type="submission" date="2016-10" db="EMBL/GenBank/DDBJ databases">
        <authorList>
            <person name="Wibberg D."/>
        </authorList>
    </citation>
    <scope>NUCLEOTIDE SEQUENCE [LARGE SCALE GENOMIC DNA]</scope>
</reference>
<evidence type="ECO:0000256" key="4">
    <source>
        <dbReference type="ARBA" id="ARBA00022475"/>
    </source>
</evidence>
<evidence type="ECO:0000313" key="15">
    <source>
        <dbReference type="Proteomes" id="UP000187891"/>
    </source>
</evidence>
<evidence type="ECO:0000256" key="8">
    <source>
        <dbReference type="ARBA" id="ARBA00023136"/>
    </source>
</evidence>
<dbReference type="AlphaFoldDB" id="A0A1R3TYD3"/>
<dbReference type="InterPro" id="IPR010065">
    <property type="entry name" value="AA_ABC_transptr_permease_3TM"/>
</dbReference>
<proteinExistence type="inferred from homology"/>
<feature type="transmembrane region" description="Helical" evidence="12">
    <location>
        <begin position="61"/>
        <end position="90"/>
    </location>
</feature>
<feature type="domain" description="ABC transmembrane type-1" evidence="13">
    <location>
        <begin position="66"/>
        <end position="266"/>
    </location>
</feature>
<evidence type="ECO:0000256" key="11">
    <source>
        <dbReference type="ARBA" id="ARBA00073645"/>
    </source>
</evidence>
<dbReference type="STRING" id="1907666.DSM25559_3873"/>
<comment type="function">
    <text evidence="9">Part of the ABC transporter complex GltIJKL involved in glutamate and aspartate uptake. Probably responsible for the translocation of the substrate across the membrane.</text>
</comment>
<evidence type="ECO:0000256" key="2">
    <source>
        <dbReference type="ARBA" id="ARBA00010072"/>
    </source>
</evidence>
<comment type="similarity">
    <text evidence="2">Belongs to the binding-protein-dependent transport system permease family. HisMQ subfamily.</text>
</comment>
<organism evidence="14 15">
    <name type="scientific">Agrobacterium rosae</name>
    <dbReference type="NCBI Taxonomy" id="1972867"/>
    <lineage>
        <taxon>Bacteria</taxon>
        <taxon>Pseudomonadati</taxon>
        <taxon>Pseudomonadota</taxon>
        <taxon>Alphaproteobacteria</taxon>
        <taxon>Hyphomicrobiales</taxon>
        <taxon>Rhizobiaceae</taxon>
        <taxon>Rhizobium/Agrobacterium group</taxon>
        <taxon>Agrobacterium</taxon>
    </lineage>
</organism>
<dbReference type="GO" id="GO:0006865">
    <property type="term" value="P:amino acid transport"/>
    <property type="evidence" value="ECO:0007669"/>
    <property type="project" value="UniProtKB-KW"/>
</dbReference>
<keyword evidence="5 12" id="KW-0812">Transmembrane</keyword>
<evidence type="ECO:0000256" key="9">
    <source>
        <dbReference type="ARBA" id="ARBA00060298"/>
    </source>
</evidence>
<evidence type="ECO:0000256" key="1">
    <source>
        <dbReference type="ARBA" id="ARBA00004429"/>
    </source>
</evidence>
<dbReference type="SUPFAM" id="SSF161098">
    <property type="entry name" value="MetI-like"/>
    <property type="match status" value="1"/>
</dbReference>
<keyword evidence="6" id="KW-0029">Amino-acid transport</keyword>
<evidence type="ECO:0000256" key="5">
    <source>
        <dbReference type="ARBA" id="ARBA00022692"/>
    </source>
</evidence>
<dbReference type="InterPro" id="IPR035906">
    <property type="entry name" value="MetI-like_sf"/>
</dbReference>
<accession>A0A1R3TYD3</accession>
<dbReference type="RefSeq" id="WP_077122032.1">
    <property type="nucleotide sequence ID" value="NZ_FMUE01000011.1"/>
</dbReference>
<keyword evidence="3 12" id="KW-0813">Transport</keyword>
<evidence type="ECO:0000256" key="10">
    <source>
        <dbReference type="ARBA" id="ARBA00062718"/>
    </source>
</evidence>
<evidence type="ECO:0000256" key="7">
    <source>
        <dbReference type="ARBA" id="ARBA00022989"/>
    </source>
</evidence>
<gene>
    <name evidence="14" type="primary">yecS_5</name>
    <name evidence="14" type="ORF">DSM25559_3873</name>
</gene>
<dbReference type="PROSITE" id="PS50928">
    <property type="entry name" value="ABC_TM1"/>
    <property type="match status" value="1"/>
</dbReference>
<dbReference type="GO" id="GO:0043190">
    <property type="term" value="C:ATP-binding cassette (ABC) transporter complex"/>
    <property type="evidence" value="ECO:0007669"/>
    <property type="project" value="InterPro"/>
</dbReference>
<dbReference type="Pfam" id="PF00528">
    <property type="entry name" value="BPD_transp_1"/>
    <property type="match status" value="1"/>
</dbReference>
<evidence type="ECO:0000256" key="6">
    <source>
        <dbReference type="ARBA" id="ARBA00022970"/>
    </source>
</evidence>
<comment type="subcellular location">
    <subcellularLocation>
        <location evidence="1">Cell inner membrane</location>
        <topology evidence="1">Multi-pass membrane protein</topology>
    </subcellularLocation>
    <subcellularLocation>
        <location evidence="12">Cell membrane</location>
        <topology evidence="12">Multi-pass membrane protein</topology>
    </subcellularLocation>
</comment>
<comment type="subunit">
    <text evidence="10">The complex is composed of two ATP-binding proteins (GltL), two transmembrane proteins (GltJ and GltK) and a solute-binding protein (GltI).</text>
</comment>
<dbReference type="Gene3D" id="1.10.3720.10">
    <property type="entry name" value="MetI-like"/>
    <property type="match status" value="1"/>
</dbReference>
<feature type="transmembrane region" description="Helical" evidence="12">
    <location>
        <begin position="237"/>
        <end position="257"/>
    </location>
</feature>
<protein>
    <recommendedName>
        <fullName evidence="11">Glutamate/aspartate import permease protein GltK</fullName>
    </recommendedName>
</protein>
<sequence>MSLFAQPISMAIAPPLGKPIRWGQITSGTIAILALALFILTIARNQTVQWGEIPRYMVDPVILDGVILTLQLTAGAMVFGIAFGCIVAVMATSQNIVLKAMAVAFVWCFRGVPLIVQIFFWFNIALFIPQVGIGAYSISINELVTPALAGFLALGLHEAANMSEIIRGGLTAVDRGQREAASSLGLRPLQTLRTVVLPQAVRLIVPPTGNQAIGMLKASAIVSVIGMQDLLTQAQAIYARNFLVIELLCVASLWYLLITSIASVGQHFLEKRLAPKGRDAGAQKDNTRRA</sequence>
<dbReference type="EMBL" id="FMUE01000011">
    <property type="protein sequence ID" value="SCX32236.1"/>
    <property type="molecule type" value="Genomic_DNA"/>
</dbReference>
<keyword evidence="8 12" id="KW-0472">Membrane</keyword>
<evidence type="ECO:0000259" key="13">
    <source>
        <dbReference type="PROSITE" id="PS50928"/>
    </source>
</evidence>
<dbReference type="InterPro" id="IPR000515">
    <property type="entry name" value="MetI-like"/>
</dbReference>
<feature type="transmembrane region" description="Helical" evidence="12">
    <location>
        <begin position="96"/>
        <end position="122"/>
    </location>
</feature>
<evidence type="ECO:0000256" key="12">
    <source>
        <dbReference type="RuleBase" id="RU363032"/>
    </source>
</evidence>
<keyword evidence="4" id="KW-1003">Cell membrane</keyword>
<dbReference type="GO" id="GO:0022857">
    <property type="term" value="F:transmembrane transporter activity"/>
    <property type="evidence" value="ECO:0007669"/>
    <property type="project" value="InterPro"/>
</dbReference>
<keyword evidence="7 12" id="KW-1133">Transmembrane helix</keyword>
<dbReference type="NCBIfam" id="TIGR01726">
    <property type="entry name" value="HEQRo_perm_3TM"/>
    <property type="match status" value="1"/>
</dbReference>
<feature type="transmembrane region" description="Helical" evidence="12">
    <location>
        <begin position="20"/>
        <end position="40"/>
    </location>
</feature>
<evidence type="ECO:0000313" key="14">
    <source>
        <dbReference type="EMBL" id="SCX32236.1"/>
    </source>
</evidence>
<dbReference type="PANTHER" id="PTHR30614:SF0">
    <property type="entry name" value="L-CYSTINE TRANSPORT SYSTEM PERMEASE PROTEIN TCYL"/>
    <property type="match status" value="1"/>
</dbReference>
<name>A0A1R3TYD3_9HYPH</name>
<dbReference type="InterPro" id="IPR043429">
    <property type="entry name" value="ArtM/GltK/GlnP/TcyL/YhdX-like"/>
</dbReference>
<evidence type="ECO:0000256" key="3">
    <source>
        <dbReference type="ARBA" id="ARBA00022448"/>
    </source>
</evidence>
<dbReference type="PANTHER" id="PTHR30614">
    <property type="entry name" value="MEMBRANE COMPONENT OF AMINO ACID ABC TRANSPORTER"/>
    <property type="match status" value="1"/>
</dbReference>
<dbReference type="FunFam" id="1.10.3720.10:FF:000006">
    <property type="entry name" value="Glutamate/aspartate ABC transporter, permease protein GltK"/>
    <property type="match status" value="1"/>
</dbReference>